<dbReference type="OrthoDB" id="5973910at2759"/>
<dbReference type="GO" id="GO:0005042">
    <property type="term" value="F:netrin receptor activity"/>
    <property type="evidence" value="ECO:0007669"/>
    <property type="project" value="UniProtKB-UniRule"/>
</dbReference>
<comment type="caution">
    <text evidence="9">The sequence shown here is derived from an EMBL/GenBank/DDBJ whole genome shotgun (WGS) entry which is preliminary data.</text>
</comment>
<comment type="similarity">
    <text evidence="2 6">Belongs to the unc-5 family.</text>
</comment>
<dbReference type="FunFam" id="1.10.533.10:FF:000001">
    <property type="entry name" value="Unc-5 netrin receptor B"/>
    <property type="match status" value="1"/>
</dbReference>
<dbReference type="Gene3D" id="2.60.220.30">
    <property type="match status" value="1"/>
</dbReference>
<gene>
    <name evidence="9" type="ORF">JZ751_023864</name>
</gene>
<dbReference type="Pfam" id="PF17217">
    <property type="entry name" value="UPA"/>
    <property type="match status" value="1"/>
</dbReference>
<dbReference type="PANTHER" id="PTHR12582:SF4">
    <property type="entry name" value="NETRIN RECEPTOR UNC5A"/>
    <property type="match status" value="1"/>
</dbReference>
<dbReference type="GO" id="GO:0033564">
    <property type="term" value="P:anterior/posterior axon guidance"/>
    <property type="evidence" value="ECO:0007669"/>
    <property type="project" value="TreeGrafter"/>
</dbReference>
<keyword evidence="4 6" id="KW-1133">Transmembrane helix</keyword>
<evidence type="ECO:0000259" key="8">
    <source>
        <dbReference type="PROSITE" id="PS51145"/>
    </source>
</evidence>
<dbReference type="InterPro" id="IPR011029">
    <property type="entry name" value="DEATH-like_dom_sf"/>
</dbReference>
<sequence length="550" mass="61025">MEWREGTKMNEGVEDLCLTVEGTERPARRRAASGPEDVALYVGIVAVAICLTLLLIVVVLVYRRKKAGLDADVADSSILTTGFQPVGNKPAKPGAWAPRRPPRCSTTRNPAPTPHPHLHPHPPPPLPLESLLIICSCGSLRPRHDTATKLSVTNGPLLDPLPNGSHTLHNGKLSSDPAELMNRLSAQGYFKTLPRISLLIPPEAIPRGKIYEVYLTVHRREDGRLPLSGCQTLLSPIISCGPPGVVLTRPVILSMDHCSDANPDNWAMRLKKQSYEGTWEDVLHVGEELASDPFFCQLEAETCRVFTEQLGRFALVGESLSMAAAKRLKLVEVMQMEKQLGGRLIEEPQVLLFKDSYHNLRLSLHDMPRAHWRSKLMAGYQEIPFYHIWSGSQRSLHCTFTLERLSLSTCQLTCQLCVWQVEGEGQSFNIDFNIAKDSRPLDADFLMLDNSAPALAGPSAFQIPYLIRQKICSSLDTPCPHGADWRLLAQRLQLDRHLSFFASKASPTSVILDLWEAQHFHSGNLNQLAAVMAEIGKQEAMIFLVTDGEC</sequence>
<keyword evidence="3 6" id="KW-0812">Transmembrane</keyword>
<evidence type="ECO:0000256" key="7">
    <source>
        <dbReference type="SAM" id="MobiDB-lite"/>
    </source>
</evidence>
<dbReference type="Pfam" id="PF00531">
    <property type="entry name" value="Death"/>
    <property type="match status" value="1"/>
</dbReference>
<reference evidence="9" key="1">
    <citation type="thesis" date="2021" institute="BYU ScholarsArchive" country="Provo, UT, USA">
        <title>Applications of and Algorithms for Genome Assembly and Genomic Analyses with an Emphasis on Marine Teleosts.</title>
        <authorList>
            <person name="Pickett B.D."/>
        </authorList>
    </citation>
    <scope>NUCLEOTIDE SEQUENCE</scope>
    <source>
        <strain evidence="9">HI-2016</strain>
    </source>
</reference>
<keyword evidence="6" id="KW-0217">Developmental protein</keyword>
<feature type="transmembrane region" description="Helical" evidence="6">
    <location>
        <begin position="38"/>
        <end position="62"/>
    </location>
</feature>
<keyword evidence="5 6" id="KW-0472">Membrane</keyword>
<evidence type="ECO:0000256" key="4">
    <source>
        <dbReference type="ARBA" id="ARBA00022989"/>
    </source>
</evidence>
<feature type="region of interest" description="Disordered" evidence="7">
    <location>
        <begin position="85"/>
        <end position="122"/>
    </location>
</feature>
<feature type="domain" description="ZU5" evidence="8">
    <location>
        <begin position="175"/>
        <end position="319"/>
    </location>
</feature>
<comment type="function">
    <text evidence="6">Receptor for netrin required for axon guidance. Mediates axon repulsion of neuronal growth cones in the developing nervous system upon ligand binding.</text>
</comment>
<dbReference type="EMBL" id="JAFBMS010000055">
    <property type="protein sequence ID" value="KAG9339309.1"/>
    <property type="molecule type" value="Genomic_DNA"/>
</dbReference>
<comment type="subcellular location">
    <subcellularLocation>
        <location evidence="6">Cell membrane</location>
        <topology evidence="6">Single-pass type I membrane protein</topology>
    </subcellularLocation>
    <subcellularLocation>
        <location evidence="1">Membrane</location>
        <topology evidence="1">Single-pass membrane protein</topology>
    </subcellularLocation>
</comment>
<feature type="compositionally biased region" description="Pro residues" evidence="7">
    <location>
        <begin position="111"/>
        <end position="122"/>
    </location>
</feature>
<dbReference type="FunFam" id="2.60.220.30:FF:000003">
    <property type="entry name" value="Unc-5 netrin receptor C"/>
    <property type="match status" value="1"/>
</dbReference>
<evidence type="ECO:0000256" key="6">
    <source>
        <dbReference type="RuleBase" id="RU367033"/>
    </source>
</evidence>
<dbReference type="PANTHER" id="PTHR12582">
    <property type="entry name" value="NETRIN RECEPTOR UNC5"/>
    <property type="match status" value="1"/>
</dbReference>
<dbReference type="PROSITE" id="PS51145">
    <property type="entry name" value="ZU5"/>
    <property type="match status" value="1"/>
</dbReference>
<accession>A0A8T2NGD4</accession>
<evidence type="ECO:0000256" key="1">
    <source>
        <dbReference type="ARBA" id="ARBA00004167"/>
    </source>
</evidence>
<keyword evidence="6" id="KW-0675">Receptor</keyword>
<dbReference type="SMART" id="SM00218">
    <property type="entry name" value="ZU5"/>
    <property type="match status" value="1"/>
</dbReference>
<dbReference type="InterPro" id="IPR037936">
    <property type="entry name" value="UNC5A-D"/>
</dbReference>
<dbReference type="AlphaFoldDB" id="A0A8T2NGD4"/>
<evidence type="ECO:0000313" key="9">
    <source>
        <dbReference type="EMBL" id="KAG9339309.1"/>
    </source>
</evidence>
<organism evidence="9 10">
    <name type="scientific">Albula glossodonta</name>
    <name type="common">roundjaw bonefish</name>
    <dbReference type="NCBI Taxonomy" id="121402"/>
    <lineage>
        <taxon>Eukaryota</taxon>
        <taxon>Metazoa</taxon>
        <taxon>Chordata</taxon>
        <taxon>Craniata</taxon>
        <taxon>Vertebrata</taxon>
        <taxon>Euteleostomi</taxon>
        <taxon>Actinopterygii</taxon>
        <taxon>Neopterygii</taxon>
        <taxon>Teleostei</taxon>
        <taxon>Albuliformes</taxon>
        <taxon>Albulidae</taxon>
        <taxon>Albula</taxon>
    </lineage>
</organism>
<evidence type="ECO:0000256" key="5">
    <source>
        <dbReference type="ARBA" id="ARBA00023136"/>
    </source>
</evidence>
<evidence type="ECO:0000256" key="2">
    <source>
        <dbReference type="ARBA" id="ARBA00009844"/>
    </source>
</evidence>
<dbReference type="Pfam" id="PF00791">
    <property type="entry name" value="ZU5"/>
    <property type="match status" value="1"/>
</dbReference>
<evidence type="ECO:0000313" key="10">
    <source>
        <dbReference type="Proteomes" id="UP000824540"/>
    </source>
</evidence>
<dbReference type="GO" id="GO:0005886">
    <property type="term" value="C:plasma membrane"/>
    <property type="evidence" value="ECO:0007669"/>
    <property type="project" value="UniProtKB-SubCell"/>
</dbReference>
<keyword evidence="6" id="KW-0393">Immunoglobulin domain</keyword>
<dbReference type="SMART" id="SM00005">
    <property type="entry name" value="DEATH"/>
    <property type="match status" value="1"/>
</dbReference>
<dbReference type="Proteomes" id="UP000824540">
    <property type="component" value="Unassembled WGS sequence"/>
</dbReference>
<dbReference type="InterPro" id="IPR000488">
    <property type="entry name" value="Death_dom"/>
</dbReference>
<proteinExistence type="inferred from homology"/>
<evidence type="ECO:0000256" key="3">
    <source>
        <dbReference type="ARBA" id="ARBA00022692"/>
    </source>
</evidence>
<dbReference type="InterPro" id="IPR000906">
    <property type="entry name" value="ZU5_dom"/>
</dbReference>
<keyword evidence="10" id="KW-1185">Reference proteome</keyword>
<dbReference type="Gene3D" id="1.10.533.10">
    <property type="entry name" value="Death Domain, Fas"/>
    <property type="match status" value="1"/>
</dbReference>
<protein>
    <recommendedName>
        <fullName evidence="6">Netrin receptor UNC5</fullName>
    </recommendedName>
</protein>
<name>A0A8T2NGD4_9TELE</name>
<dbReference type="SUPFAM" id="SSF47986">
    <property type="entry name" value="DEATH domain"/>
    <property type="match status" value="1"/>
</dbReference>
<dbReference type="InterPro" id="IPR033772">
    <property type="entry name" value="UPA"/>
</dbReference>